<keyword evidence="1" id="KW-0472">Membrane</keyword>
<feature type="transmembrane region" description="Helical" evidence="1">
    <location>
        <begin position="31"/>
        <end position="53"/>
    </location>
</feature>
<sequence length="163" mass="18135">MQASSEHENAMTELIFGMYNSASILIMRMSYWPALNTSSILLCILSLCIKLVLTKNNVSLSIPAVLQGPTVSHGFEPTAIVHSLVHASFVWAFFLFAIQGFWMTFGDLPLTIALPIILCVAVVFVVICFGVWVALQPREKLFEETPLPAPVPLQIFPIDRKDR</sequence>
<evidence type="ECO:0000313" key="3">
    <source>
        <dbReference type="Proteomes" id="UP000759537"/>
    </source>
</evidence>
<dbReference type="AlphaFoldDB" id="A0A9P5MR65"/>
<dbReference type="OrthoDB" id="3265680at2759"/>
<evidence type="ECO:0000256" key="1">
    <source>
        <dbReference type="SAM" id="Phobius"/>
    </source>
</evidence>
<comment type="caution">
    <text evidence="2">The sequence shown here is derived from an EMBL/GenBank/DDBJ whole genome shotgun (WGS) entry which is preliminary data.</text>
</comment>
<feature type="transmembrane region" description="Helical" evidence="1">
    <location>
        <begin position="111"/>
        <end position="135"/>
    </location>
</feature>
<organism evidence="2 3">
    <name type="scientific">Russula ochroleuca</name>
    <dbReference type="NCBI Taxonomy" id="152965"/>
    <lineage>
        <taxon>Eukaryota</taxon>
        <taxon>Fungi</taxon>
        <taxon>Dikarya</taxon>
        <taxon>Basidiomycota</taxon>
        <taxon>Agaricomycotina</taxon>
        <taxon>Agaricomycetes</taxon>
        <taxon>Russulales</taxon>
        <taxon>Russulaceae</taxon>
        <taxon>Russula</taxon>
    </lineage>
</organism>
<protein>
    <submittedName>
        <fullName evidence="2">Uncharacterized protein</fullName>
    </submittedName>
</protein>
<dbReference type="Proteomes" id="UP000759537">
    <property type="component" value="Unassembled WGS sequence"/>
</dbReference>
<evidence type="ECO:0000313" key="2">
    <source>
        <dbReference type="EMBL" id="KAF8474415.1"/>
    </source>
</evidence>
<proteinExistence type="predicted"/>
<keyword evidence="3" id="KW-1185">Reference proteome</keyword>
<keyword evidence="1" id="KW-0812">Transmembrane</keyword>
<name>A0A9P5MR65_9AGAM</name>
<reference evidence="2" key="1">
    <citation type="submission" date="2019-10" db="EMBL/GenBank/DDBJ databases">
        <authorList>
            <consortium name="DOE Joint Genome Institute"/>
            <person name="Kuo A."/>
            <person name="Miyauchi S."/>
            <person name="Kiss E."/>
            <person name="Drula E."/>
            <person name="Kohler A."/>
            <person name="Sanchez-Garcia M."/>
            <person name="Andreopoulos B."/>
            <person name="Barry K.W."/>
            <person name="Bonito G."/>
            <person name="Buee M."/>
            <person name="Carver A."/>
            <person name="Chen C."/>
            <person name="Cichocki N."/>
            <person name="Clum A."/>
            <person name="Culley D."/>
            <person name="Crous P.W."/>
            <person name="Fauchery L."/>
            <person name="Girlanda M."/>
            <person name="Hayes R."/>
            <person name="Keri Z."/>
            <person name="LaButti K."/>
            <person name="Lipzen A."/>
            <person name="Lombard V."/>
            <person name="Magnuson J."/>
            <person name="Maillard F."/>
            <person name="Morin E."/>
            <person name="Murat C."/>
            <person name="Nolan M."/>
            <person name="Ohm R."/>
            <person name="Pangilinan J."/>
            <person name="Pereira M."/>
            <person name="Perotto S."/>
            <person name="Peter M."/>
            <person name="Riley R."/>
            <person name="Sitrit Y."/>
            <person name="Stielow B."/>
            <person name="Szollosi G."/>
            <person name="Zifcakova L."/>
            <person name="Stursova M."/>
            <person name="Spatafora J.W."/>
            <person name="Tedersoo L."/>
            <person name="Vaario L.-M."/>
            <person name="Yamada A."/>
            <person name="Yan M."/>
            <person name="Wang P."/>
            <person name="Xu J."/>
            <person name="Bruns T."/>
            <person name="Baldrian P."/>
            <person name="Vilgalys R."/>
            <person name="Henrissat B."/>
            <person name="Grigoriev I.V."/>
            <person name="Hibbett D."/>
            <person name="Nagy L.G."/>
            <person name="Martin F.M."/>
        </authorList>
    </citation>
    <scope>NUCLEOTIDE SEQUENCE</scope>
    <source>
        <strain evidence="2">Prilba</strain>
    </source>
</reference>
<reference evidence="2" key="2">
    <citation type="journal article" date="2020" name="Nat. Commun.">
        <title>Large-scale genome sequencing of mycorrhizal fungi provides insights into the early evolution of symbiotic traits.</title>
        <authorList>
            <person name="Miyauchi S."/>
            <person name="Kiss E."/>
            <person name="Kuo A."/>
            <person name="Drula E."/>
            <person name="Kohler A."/>
            <person name="Sanchez-Garcia M."/>
            <person name="Morin E."/>
            <person name="Andreopoulos B."/>
            <person name="Barry K.W."/>
            <person name="Bonito G."/>
            <person name="Buee M."/>
            <person name="Carver A."/>
            <person name="Chen C."/>
            <person name="Cichocki N."/>
            <person name="Clum A."/>
            <person name="Culley D."/>
            <person name="Crous P.W."/>
            <person name="Fauchery L."/>
            <person name="Girlanda M."/>
            <person name="Hayes R.D."/>
            <person name="Keri Z."/>
            <person name="LaButti K."/>
            <person name="Lipzen A."/>
            <person name="Lombard V."/>
            <person name="Magnuson J."/>
            <person name="Maillard F."/>
            <person name="Murat C."/>
            <person name="Nolan M."/>
            <person name="Ohm R.A."/>
            <person name="Pangilinan J."/>
            <person name="Pereira M.F."/>
            <person name="Perotto S."/>
            <person name="Peter M."/>
            <person name="Pfister S."/>
            <person name="Riley R."/>
            <person name="Sitrit Y."/>
            <person name="Stielow J.B."/>
            <person name="Szollosi G."/>
            <person name="Zifcakova L."/>
            <person name="Stursova M."/>
            <person name="Spatafora J.W."/>
            <person name="Tedersoo L."/>
            <person name="Vaario L.M."/>
            <person name="Yamada A."/>
            <person name="Yan M."/>
            <person name="Wang P."/>
            <person name="Xu J."/>
            <person name="Bruns T."/>
            <person name="Baldrian P."/>
            <person name="Vilgalys R."/>
            <person name="Dunand C."/>
            <person name="Henrissat B."/>
            <person name="Grigoriev I.V."/>
            <person name="Hibbett D."/>
            <person name="Nagy L.G."/>
            <person name="Martin F.M."/>
        </authorList>
    </citation>
    <scope>NUCLEOTIDE SEQUENCE</scope>
    <source>
        <strain evidence="2">Prilba</strain>
    </source>
</reference>
<dbReference type="EMBL" id="WHVB01000017">
    <property type="protein sequence ID" value="KAF8474415.1"/>
    <property type="molecule type" value="Genomic_DNA"/>
</dbReference>
<gene>
    <name evidence="2" type="ORF">DFH94DRAFT_762111</name>
</gene>
<keyword evidence="1" id="KW-1133">Transmembrane helix</keyword>
<feature type="transmembrane region" description="Helical" evidence="1">
    <location>
        <begin position="84"/>
        <end position="105"/>
    </location>
</feature>
<accession>A0A9P5MR65</accession>